<reference evidence="1 2" key="1">
    <citation type="submission" date="2019-05" db="EMBL/GenBank/DDBJ databases">
        <title>Another draft genome of Portunus trituberculatus and its Hox gene families provides insights of decapod evolution.</title>
        <authorList>
            <person name="Jeong J.-H."/>
            <person name="Song I."/>
            <person name="Kim S."/>
            <person name="Choi T."/>
            <person name="Kim D."/>
            <person name="Ryu S."/>
            <person name="Kim W."/>
        </authorList>
    </citation>
    <scope>NUCLEOTIDE SEQUENCE [LARGE SCALE GENOMIC DNA]</scope>
    <source>
        <tissue evidence="1">Muscle</tissue>
    </source>
</reference>
<sequence>MAAYSDSPIPARPLLQPGGKILGCGVFSAAIPPYTRIPRHPRLLPRPPFPWLQLGQESVQPRVREMKIVMALISIPGRALSPARRCALPDAPQYFSNF</sequence>
<dbReference type="Proteomes" id="UP000324222">
    <property type="component" value="Unassembled WGS sequence"/>
</dbReference>
<gene>
    <name evidence="1" type="ORF">E2C01_099350</name>
</gene>
<keyword evidence="2" id="KW-1185">Reference proteome</keyword>
<dbReference type="AlphaFoldDB" id="A0A5B7K049"/>
<proteinExistence type="predicted"/>
<organism evidence="1 2">
    <name type="scientific">Portunus trituberculatus</name>
    <name type="common">Swimming crab</name>
    <name type="synonym">Neptunus trituberculatus</name>
    <dbReference type="NCBI Taxonomy" id="210409"/>
    <lineage>
        <taxon>Eukaryota</taxon>
        <taxon>Metazoa</taxon>
        <taxon>Ecdysozoa</taxon>
        <taxon>Arthropoda</taxon>
        <taxon>Crustacea</taxon>
        <taxon>Multicrustacea</taxon>
        <taxon>Malacostraca</taxon>
        <taxon>Eumalacostraca</taxon>
        <taxon>Eucarida</taxon>
        <taxon>Decapoda</taxon>
        <taxon>Pleocyemata</taxon>
        <taxon>Brachyura</taxon>
        <taxon>Eubrachyura</taxon>
        <taxon>Portunoidea</taxon>
        <taxon>Portunidae</taxon>
        <taxon>Portuninae</taxon>
        <taxon>Portunus</taxon>
    </lineage>
</organism>
<name>A0A5B7K049_PORTR</name>
<comment type="caution">
    <text evidence="1">The sequence shown here is derived from an EMBL/GenBank/DDBJ whole genome shotgun (WGS) entry which is preliminary data.</text>
</comment>
<dbReference type="EMBL" id="VSRR010137472">
    <property type="protein sequence ID" value="MPD03702.1"/>
    <property type="molecule type" value="Genomic_DNA"/>
</dbReference>
<accession>A0A5B7K049</accession>
<protein>
    <submittedName>
        <fullName evidence="1">Uncharacterized protein</fullName>
    </submittedName>
</protein>
<evidence type="ECO:0000313" key="1">
    <source>
        <dbReference type="EMBL" id="MPD03702.1"/>
    </source>
</evidence>
<evidence type="ECO:0000313" key="2">
    <source>
        <dbReference type="Proteomes" id="UP000324222"/>
    </source>
</evidence>